<dbReference type="AlphaFoldDB" id="A0A915CS51"/>
<dbReference type="PANTHER" id="PTHR24036:SF5">
    <property type="entry name" value="THROMBOMODULIN"/>
    <property type="match status" value="1"/>
</dbReference>
<feature type="transmembrane region" description="Helical" evidence="2">
    <location>
        <begin position="475"/>
        <end position="494"/>
    </location>
</feature>
<evidence type="ECO:0000313" key="4">
    <source>
        <dbReference type="Proteomes" id="UP000887574"/>
    </source>
</evidence>
<feature type="domain" description="DM13" evidence="3">
    <location>
        <begin position="58"/>
        <end position="164"/>
    </location>
</feature>
<dbReference type="InterPro" id="IPR019545">
    <property type="entry name" value="DM13_domain"/>
</dbReference>
<keyword evidence="1" id="KW-0677">Repeat</keyword>
<accession>A0A915CS51</accession>
<dbReference type="InterPro" id="IPR052126">
    <property type="entry name" value="Spindle_Org/Thrombomodulin"/>
</dbReference>
<dbReference type="PANTHER" id="PTHR24036">
    <property type="entry name" value="SKELETOR-RELATED"/>
    <property type="match status" value="1"/>
</dbReference>
<evidence type="ECO:0000259" key="3">
    <source>
        <dbReference type="PROSITE" id="PS51549"/>
    </source>
</evidence>
<feature type="domain" description="DM13" evidence="3">
    <location>
        <begin position="159"/>
        <end position="271"/>
    </location>
</feature>
<evidence type="ECO:0000256" key="1">
    <source>
        <dbReference type="ARBA" id="ARBA00022737"/>
    </source>
</evidence>
<reference evidence="5" key="1">
    <citation type="submission" date="2022-11" db="UniProtKB">
        <authorList>
            <consortium name="WormBaseParasite"/>
        </authorList>
    </citation>
    <scope>IDENTIFICATION</scope>
</reference>
<keyword evidence="2" id="KW-0812">Transmembrane</keyword>
<dbReference type="WBParaSite" id="jg12041">
    <property type="protein sequence ID" value="jg12041"/>
    <property type="gene ID" value="jg12041"/>
</dbReference>
<proteinExistence type="predicted"/>
<keyword evidence="4" id="KW-1185">Reference proteome</keyword>
<dbReference type="Pfam" id="PF10517">
    <property type="entry name" value="DM13"/>
    <property type="match status" value="1"/>
</dbReference>
<evidence type="ECO:0000256" key="2">
    <source>
        <dbReference type="SAM" id="Phobius"/>
    </source>
</evidence>
<evidence type="ECO:0000313" key="5">
    <source>
        <dbReference type="WBParaSite" id="jg12041"/>
    </source>
</evidence>
<keyword evidence="2" id="KW-1133">Transmembrane helix</keyword>
<dbReference type="SMART" id="SM00686">
    <property type="entry name" value="DM13"/>
    <property type="match status" value="2"/>
</dbReference>
<organism evidence="4 5">
    <name type="scientific">Ditylenchus dipsaci</name>
    <dbReference type="NCBI Taxonomy" id="166011"/>
    <lineage>
        <taxon>Eukaryota</taxon>
        <taxon>Metazoa</taxon>
        <taxon>Ecdysozoa</taxon>
        <taxon>Nematoda</taxon>
        <taxon>Chromadorea</taxon>
        <taxon>Rhabditida</taxon>
        <taxon>Tylenchina</taxon>
        <taxon>Tylenchomorpha</taxon>
        <taxon>Sphaerularioidea</taxon>
        <taxon>Anguinidae</taxon>
        <taxon>Anguininae</taxon>
        <taxon>Ditylenchus</taxon>
    </lineage>
</organism>
<protein>
    <submittedName>
        <fullName evidence="5">DM13 domain-containing protein</fullName>
    </submittedName>
</protein>
<sequence>MRTEMTTTKNDGYKQLIYNLVPTHSMRRLIFCTALFAVCSAVELTFNSYDPEYGVYIGKFSSQQSNDIAGMLYAINDSAIQIINFSWSGRIPDTFFWLDPTERPTRNGVRVPTFEYGLSPIGKYPSDTPRVVLILPNDRKISEFKSLSLFSLRDDSNYGSVQINENLTAPKAQMLQDELIGDRFKIFGLGNKAPDGYFFVGQGPSVSKDSGVKAMIRGRDTPELILPMNERYTGGKDVYVQLPDDYDIQRIEFLSIYSVKYDISYASLQLRNVSRYSIPPYIPPQKSYERGKRGYQAMHKVARPPQYVWYVNGYLANLYLKRGITYTFIVGVAKHFLSRIQQPLYLTNDSYGGYSKLTKAEQALVKTYAPENPSVYSGRLCRWTANKHISRQLSSWLVKKVIVQQFFEFTPTLATPNTLYFESYNNYQMGSAIFVVDEFPGDLKHIVEEPFQYDARQHQTNLELTRENGGSSRQIFNSAGIFTSLAAIFVLFALL</sequence>
<dbReference type="PROSITE" id="PS51549">
    <property type="entry name" value="DM13"/>
    <property type="match status" value="2"/>
</dbReference>
<keyword evidence="2" id="KW-0472">Membrane</keyword>
<name>A0A915CS51_9BILA</name>
<dbReference type="Proteomes" id="UP000887574">
    <property type="component" value="Unplaced"/>
</dbReference>